<dbReference type="Pfam" id="PF11276">
    <property type="entry name" value="DUF3078"/>
    <property type="match status" value="1"/>
</dbReference>
<gene>
    <name evidence="2" type="ORF">GCM10011416_06950</name>
</gene>
<dbReference type="AlphaFoldDB" id="A0A917HVC9"/>
<reference evidence="2" key="2">
    <citation type="submission" date="2020-09" db="EMBL/GenBank/DDBJ databases">
        <authorList>
            <person name="Sun Q."/>
            <person name="Zhou Y."/>
        </authorList>
    </citation>
    <scope>NUCLEOTIDE SEQUENCE</scope>
    <source>
        <strain evidence="2">CGMCC 1.15763</strain>
    </source>
</reference>
<keyword evidence="3" id="KW-1185">Reference proteome</keyword>
<feature type="signal peptide" evidence="1">
    <location>
        <begin position="1"/>
        <end position="18"/>
    </location>
</feature>
<protein>
    <recommendedName>
        <fullName evidence="4">Outer membrane insertion C-terminal signal</fullName>
    </recommendedName>
</protein>
<dbReference type="EMBL" id="BMJW01000001">
    <property type="protein sequence ID" value="GGG92627.1"/>
    <property type="molecule type" value="Genomic_DNA"/>
</dbReference>
<evidence type="ECO:0000313" key="2">
    <source>
        <dbReference type="EMBL" id="GGG92627.1"/>
    </source>
</evidence>
<dbReference type="Proteomes" id="UP000633278">
    <property type="component" value="Unassembled WGS sequence"/>
</dbReference>
<evidence type="ECO:0000313" key="3">
    <source>
        <dbReference type="Proteomes" id="UP000633278"/>
    </source>
</evidence>
<proteinExistence type="predicted"/>
<evidence type="ECO:0008006" key="4">
    <source>
        <dbReference type="Google" id="ProtNLM"/>
    </source>
</evidence>
<sequence>MRNTILAVLCFVSIAVTAQETKDDNKGPWEKSGTFTFLLSQSSFSNWVAGGNNTVSGNVGLNYDFNYQKNGITWDNKLMMQYGINSVKGEESKKTDDMIQFNSLVGKKAKGYWSYSFFLNIKTQFTDGFDYSKTPKLKTSGFFAPAYFSFGPGMLWKKSNNFNFNLAPLTSKITVVSDEFSGQYGTDLGSTTRYELGFNASLFHKTALMENVVMQNIVNVYSNYLDKPGNIDIQYQLMFDMQINKYLSTNLNFHTIVDDNASSKVQFKEVFGLGVNYKF</sequence>
<evidence type="ECO:0000256" key="1">
    <source>
        <dbReference type="SAM" id="SignalP"/>
    </source>
</evidence>
<dbReference type="InterPro" id="IPR021428">
    <property type="entry name" value="DUF3078"/>
</dbReference>
<comment type="caution">
    <text evidence="2">The sequence shown here is derived from an EMBL/GenBank/DDBJ whole genome shotgun (WGS) entry which is preliminary data.</text>
</comment>
<accession>A0A917HVC9</accession>
<feature type="chain" id="PRO_5037985989" description="Outer membrane insertion C-terminal signal" evidence="1">
    <location>
        <begin position="19"/>
        <end position="279"/>
    </location>
</feature>
<reference evidence="2" key="1">
    <citation type="journal article" date="2014" name="Int. J. Syst. Evol. Microbiol.">
        <title>Complete genome sequence of Corynebacterium casei LMG S-19264T (=DSM 44701T), isolated from a smear-ripened cheese.</title>
        <authorList>
            <consortium name="US DOE Joint Genome Institute (JGI-PGF)"/>
            <person name="Walter F."/>
            <person name="Albersmeier A."/>
            <person name="Kalinowski J."/>
            <person name="Ruckert C."/>
        </authorList>
    </citation>
    <scope>NUCLEOTIDE SEQUENCE</scope>
    <source>
        <strain evidence="2">CGMCC 1.15763</strain>
    </source>
</reference>
<dbReference type="RefSeq" id="WP_188597877.1">
    <property type="nucleotide sequence ID" value="NZ_BMJW01000001.1"/>
</dbReference>
<keyword evidence="1" id="KW-0732">Signal</keyword>
<organism evidence="2 3">
    <name type="scientific">Polaribacter pacificus</name>
    <dbReference type="NCBI Taxonomy" id="1775173"/>
    <lineage>
        <taxon>Bacteria</taxon>
        <taxon>Pseudomonadati</taxon>
        <taxon>Bacteroidota</taxon>
        <taxon>Flavobacteriia</taxon>
        <taxon>Flavobacteriales</taxon>
        <taxon>Flavobacteriaceae</taxon>
    </lineage>
</organism>
<name>A0A917HVC9_9FLAO</name>